<keyword evidence="1" id="KW-0689">Ribosomal protein</keyword>
<keyword evidence="1" id="KW-0687">Ribonucleoprotein</keyword>
<dbReference type="OrthoDB" id="24570at2759"/>
<dbReference type="InterPro" id="IPR043140">
    <property type="entry name" value="Ribosomal_uS14_sf"/>
</dbReference>
<dbReference type="Proteomes" id="UP000325081">
    <property type="component" value="Unassembled WGS sequence"/>
</dbReference>
<proteinExistence type="predicted"/>
<comment type="caution">
    <text evidence="1">The sequence shown here is derived from an EMBL/GenBank/DDBJ whole genome shotgun (WGS) entry which is preliminary data.</text>
</comment>
<dbReference type="GO" id="GO:0005840">
    <property type="term" value="C:ribosome"/>
    <property type="evidence" value="ECO:0007669"/>
    <property type="project" value="UniProtKB-KW"/>
</dbReference>
<name>A0A5A7R5P1_STRAF</name>
<sequence length="241" mass="27947">MGSSLNHKVLSLLNSTHVLLSIPLPPQLKPPILLIKLMPPRLASPQHLHLSLLKSSSLLLGDKRNTAADESYDTESCWCPARIRTLPLYVDPSSRINFSHNFVVQKKNVKKLKPESGSWRNSRVFGNPHAIIKKYGLICCRKCYNAKDIGFIKEFRMIFQRVIRNFINKRRKKEYLRNINGQIKLAGINVLRRRLLFRQLDVPRQVADLLRHPSEDLEKIGKRLRKKKKSNSNTSFFFRSL</sequence>
<organism evidence="1 2">
    <name type="scientific">Striga asiatica</name>
    <name type="common">Asiatic witchweed</name>
    <name type="synonym">Buchnera asiatica</name>
    <dbReference type="NCBI Taxonomy" id="4170"/>
    <lineage>
        <taxon>Eukaryota</taxon>
        <taxon>Viridiplantae</taxon>
        <taxon>Streptophyta</taxon>
        <taxon>Embryophyta</taxon>
        <taxon>Tracheophyta</taxon>
        <taxon>Spermatophyta</taxon>
        <taxon>Magnoliopsida</taxon>
        <taxon>eudicotyledons</taxon>
        <taxon>Gunneridae</taxon>
        <taxon>Pentapetalae</taxon>
        <taxon>asterids</taxon>
        <taxon>lamiids</taxon>
        <taxon>Lamiales</taxon>
        <taxon>Orobanchaceae</taxon>
        <taxon>Buchnereae</taxon>
        <taxon>Striga</taxon>
    </lineage>
</organism>
<protein>
    <submittedName>
        <fullName evidence="1">40S ribosomal protein S29</fullName>
    </submittedName>
</protein>
<dbReference type="AlphaFoldDB" id="A0A5A7R5P1"/>
<reference evidence="2" key="1">
    <citation type="journal article" date="2019" name="Curr. Biol.">
        <title>Genome Sequence of Striga asiatica Provides Insight into the Evolution of Plant Parasitism.</title>
        <authorList>
            <person name="Yoshida S."/>
            <person name="Kim S."/>
            <person name="Wafula E.K."/>
            <person name="Tanskanen J."/>
            <person name="Kim Y.M."/>
            <person name="Honaas L."/>
            <person name="Yang Z."/>
            <person name="Spallek T."/>
            <person name="Conn C.E."/>
            <person name="Ichihashi Y."/>
            <person name="Cheong K."/>
            <person name="Cui S."/>
            <person name="Der J.P."/>
            <person name="Gundlach H."/>
            <person name="Jiao Y."/>
            <person name="Hori C."/>
            <person name="Ishida J.K."/>
            <person name="Kasahara H."/>
            <person name="Kiba T."/>
            <person name="Kim M.S."/>
            <person name="Koo N."/>
            <person name="Laohavisit A."/>
            <person name="Lee Y.H."/>
            <person name="Lumba S."/>
            <person name="McCourt P."/>
            <person name="Mortimer J.C."/>
            <person name="Mutuku J.M."/>
            <person name="Nomura T."/>
            <person name="Sasaki-Sekimoto Y."/>
            <person name="Seto Y."/>
            <person name="Wang Y."/>
            <person name="Wakatake T."/>
            <person name="Sakakibara H."/>
            <person name="Demura T."/>
            <person name="Yamaguchi S."/>
            <person name="Yoneyama K."/>
            <person name="Manabe R.I."/>
            <person name="Nelson D.C."/>
            <person name="Schulman A.H."/>
            <person name="Timko M.P."/>
            <person name="dePamphilis C.W."/>
            <person name="Choi D."/>
            <person name="Shirasu K."/>
        </authorList>
    </citation>
    <scope>NUCLEOTIDE SEQUENCE [LARGE SCALE GENOMIC DNA]</scope>
    <source>
        <strain evidence="2">cv. UVA1</strain>
    </source>
</reference>
<evidence type="ECO:0000313" key="2">
    <source>
        <dbReference type="Proteomes" id="UP000325081"/>
    </source>
</evidence>
<keyword evidence="2" id="KW-1185">Reference proteome</keyword>
<accession>A0A5A7R5P1</accession>
<dbReference type="EMBL" id="BKCP01010514">
    <property type="protein sequence ID" value="GER53005.1"/>
    <property type="molecule type" value="Genomic_DNA"/>
</dbReference>
<dbReference type="Gene3D" id="4.10.830.10">
    <property type="entry name" value="30s Ribosomal Protein S14, Chain N"/>
    <property type="match status" value="1"/>
</dbReference>
<gene>
    <name evidence="1" type="ORF">STAS_30502</name>
</gene>
<evidence type="ECO:0000313" key="1">
    <source>
        <dbReference type="EMBL" id="GER53005.1"/>
    </source>
</evidence>